<evidence type="ECO:0000313" key="3">
    <source>
        <dbReference type="Proteomes" id="UP000177325"/>
    </source>
</evidence>
<evidence type="ECO:0008006" key="4">
    <source>
        <dbReference type="Google" id="ProtNLM"/>
    </source>
</evidence>
<dbReference type="Proteomes" id="UP000177325">
    <property type="component" value="Unassembled WGS sequence"/>
</dbReference>
<reference evidence="2 3" key="1">
    <citation type="journal article" date="2016" name="Nat. Commun.">
        <title>Thousands of microbial genomes shed light on interconnected biogeochemical processes in an aquifer system.</title>
        <authorList>
            <person name="Anantharaman K."/>
            <person name="Brown C.T."/>
            <person name="Hug L.A."/>
            <person name="Sharon I."/>
            <person name="Castelle C.J."/>
            <person name="Probst A.J."/>
            <person name="Thomas B.C."/>
            <person name="Singh A."/>
            <person name="Wilkins M.J."/>
            <person name="Karaoz U."/>
            <person name="Brodie E.L."/>
            <person name="Williams K.H."/>
            <person name="Hubbard S.S."/>
            <person name="Banfield J.F."/>
        </authorList>
    </citation>
    <scope>NUCLEOTIDE SEQUENCE [LARGE SCALE GENOMIC DNA]</scope>
</reference>
<evidence type="ECO:0000256" key="1">
    <source>
        <dbReference type="SAM" id="Phobius"/>
    </source>
</evidence>
<dbReference type="STRING" id="1798525.A3G90_04690"/>
<protein>
    <recommendedName>
        <fullName evidence="4">DUF916 domain-containing protein</fullName>
    </recommendedName>
</protein>
<accession>A0A1F6FHI3</accession>
<evidence type="ECO:0000313" key="2">
    <source>
        <dbReference type="EMBL" id="OGG85320.1"/>
    </source>
</evidence>
<sequence>MTTYQLSFGISMRTILTSAFTLFLLPFFVLQAQEPAPVTTTDTAVTASSTVVTDDTLWYKLEKLSGTVNQGDFVVGPGRAELELKPGQSAVFEISVANRISDNRRFELAVEDVAGTDDAGRAVVFLGDQTGPYTLKDYISFPEKTFTLDLGDRARIPVTITIPEDAEPGGYYGGVLVSTIQDDGINEGAGTARSPIIARVGTLFFITVPGEVVKSGETKSVTLTQNKYWFEKGPIDLSILYENTGSVHLNPYGEVRITNLFNEEVGFVELEPWFVLPKSLRARDVSWNREMLFGRYTATVSINRGYDDIVDTSTVTFYVLPWKIVLGTFVVIFLVLFIFRFLFRNFEFRRRS</sequence>
<comment type="caution">
    <text evidence="2">The sequence shown here is derived from an EMBL/GenBank/DDBJ whole genome shotgun (WGS) entry which is preliminary data.</text>
</comment>
<dbReference type="EMBL" id="MFMM01000001">
    <property type="protein sequence ID" value="OGG85320.1"/>
    <property type="molecule type" value="Genomic_DNA"/>
</dbReference>
<feature type="transmembrane region" description="Helical" evidence="1">
    <location>
        <begin position="320"/>
        <end position="343"/>
    </location>
</feature>
<keyword evidence="1" id="KW-1133">Transmembrane helix</keyword>
<proteinExistence type="predicted"/>
<keyword evidence="1" id="KW-0472">Membrane</keyword>
<name>A0A1F6FHI3_9BACT</name>
<dbReference type="AlphaFoldDB" id="A0A1F6FHI3"/>
<gene>
    <name evidence="2" type="ORF">A3G90_04690</name>
</gene>
<organism evidence="2 3">
    <name type="scientific">Candidatus Kaiserbacteria bacterium RIFCSPLOWO2_12_FULL_45_26</name>
    <dbReference type="NCBI Taxonomy" id="1798525"/>
    <lineage>
        <taxon>Bacteria</taxon>
        <taxon>Candidatus Kaiseribacteriota</taxon>
    </lineage>
</organism>
<keyword evidence="1" id="KW-0812">Transmembrane</keyword>